<keyword evidence="2 3" id="KW-0238">DNA-binding</keyword>
<dbReference type="GO" id="GO:0003677">
    <property type="term" value="F:DNA binding"/>
    <property type="evidence" value="ECO:0007669"/>
    <property type="project" value="UniProtKB-KW"/>
</dbReference>
<protein>
    <recommendedName>
        <fullName evidence="9">DNA-binding protein D-ETS-4</fullName>
    </recommendedName>
</protein>
<dbReference type="InterPro" id="IPR046328">
    <property type="entry name" value="ETS_fam"/>
</dbReference>
<feature type="compositionally biased region" description="Basic and acidic residues" evidence="4">
    <location>
        <begin position="22"/>
        <end position="38"/>
    </location>
</feature>
<dbReference type="EMBL" id="JBICBT010000354">
    <property type="protein sequence ID" value="KAL3116698.1"/>
    <property type="molecule type" value="Genomic_DNA"/>
</dbReference>
<dbReference type="InterPro" id="IPR036390">
    <property type="entry name" value="WH_DNA-bd_sf"/>
</dbReference>
<dbReference type="PROSITE" id="PS50061">
    <property type="entry name" value="ETS_DOMAIN_3"/>
    <property type="match status" value="1"/>
</dbReference>
<feature type="compositionally biased region" description="Low complexity" evidence="4">
    <location>
        <begin position="58"/>
        <end position="75"/>
    </location>
</feature>
<evidence type="ECO:0000256" key="3">
    <source>
        <dbReference type="RuleBase" id="RU004019"/>
    </source>
</evidence>
<feature type="region of interest" description="Disordered" evidence="4">
    <location>
        <begin position="17"/>
        <end position="75"/>
    </location>
</feature>
<evidence type="ECO:0000256" key="2">
    <source>
        <dbReference type="ARBA" id="ARBA00023125"/>
    </source>
</evidence>
<evidence type="ECO:0000313" key="8">
    <source>
        <dbReference type="Proteomes" id="UP001620626"/>
    </source>
</evidence>
<organism evidence="7 8">
    <name type="scientific">Heterodera trifolii</name>
    <dbReference type="NCBI Taxonomy" id="157864"/>
    <lineage>
        <taxon>Eukaryota</taxon>
        <taxon>Metazoa</taxon>
        <taxon>Ecdysozoa</taxon>
        <taxon>Nematoda</taxon>
        <taxon>Chromadorea</taxon>
        <taxon>Rhabditida</taxon>
        <taxon>Tylenchina</taxon>
        <taxon>Tylenchomorpha</taxon>
        <taxon>Tylenchoidea</taxon>
        <taxon>Heteroderidae</taxon>
        <taxon>Heteroderinae</taxon>
        <taxon>Heterodera</taxon>
    </lineage>
</organism>
<dbReference type="PANTHER" id="PTHR11849:SF182">
    <property type="entry name" value="SAM POINTED DOMAIN-CONTAINING ETS TRANSCRIPTION FACTOR"/>
    <property type="match status" value="1"/>
</dbReference>
<dbReference type="Proteomes" id="UP001620626">
    <property type="component" value="Unassembled WGS sequence"/>
</dbReference>
<dbReference type="SMART" id="SM00251">
    <property type="entry name" value="SAM_PNT"/>
    <property type="match status" value="1"/>
</dbReference>
<accession>A0ABD2LNL8</accession>
<sequence length="545" mass="61115">MCTSLAFETAIICDPLGDGEMIGDHDQMKTEGWPTKEKEEEEEEEERKGAEVKKEMGTTEGTGAEQTQQQQTQITADQTDIYRELILRHLIADISGTCTKLGLSTDLAAWSGDDCRRWVGEMCAQFQLSFPEEGAFTMDGRRLLALSVEEFQERFPDGGDTLHAQLQLWKTAFESCGHPIGGGSGPNGGAQPRPIGIGMEEQNANCWLSPTPNSSDFVCPSSACSPIASSSSSTHQQHFQHVTAQQNHQHFYNANASSTALFAPNANAIRTHHNQSQSQQLFRHHSHVRCADSSLYSPPDDLSSVADDEFVCSSSASSSSASSSSASSSSADVPSLRLHHHQNPSFFAPCPQNFLNCSNGIPQHNTGQHHQQQSQGVVPFCHFAEQQQPTMAQHFQSQQQNQQQFQHPHHPQQQQQQQQIRRVHQQQSATAAFTVLQQTQQMQPQRTVCGHGNGGTIHLWHFIRELLDQPRDYGGCVRWVDRKEGTFKIESSHHLARFWGLRKNRAAMNYDKLSRSLRQYYKKGIIQKPEKKQRLVYKFLPPYNQ</sequence>
<evidence type="ECO:0000313" key="7">
    <source>
        <dbReference type="EMBL" id="KAL3116698.1"/>
    </source>
</evidence>
<keyword evidence="8" id="KW-1185">Reference proteome</keyword>
<dbReference type="SUPFAM" id="SSF47769">
    <property type="entry name" value="SAM/Pointed domain"/>
    <property type="match status" value="1"/>
</dbReference>
<feature type="compositionally biased region" description="Low complexity" evidence="4">
    <location>
        <begin position="316"/>
        <end position="331"/>
    </location>
</feature>
<evidence type="ECO:0000256" key="1">
    <source>
        <dbReference type="ARBA" id="ARBA00005562"/>
    </source>
</evidence>
<feature type="domain" description="PNT" evidence="6">
    <location>
        <begin position="89"/>
        <end position="173"/>
    </location>
</feature>
<dbReference type="FunFam" id="1.10.10.10:FF:000996">
    <property type="entry name" value="Predicted protein"/>
    <property type="match status" value="1"/>
</dbReference>
<dbReference type="PROSITE" id="PS51433">
    <property type="entry name" value="PNT"/>
    <property type="match status" value="1"/>
</dbReference>
<dbReference type="InterPro" id="IPR013761">
    <property type="entry name" value="SAM/pointed_sf"/>
</dbReference>
<feature type="region of interest" description="Disordered" evidence="4">
    <location>
        <begin position="389"/>
        <end position="426"/>
    </location>
</feature>
<evidence type="ECO:0000259" key="5">
    <source>
        <dbReference type="PROSITE" id="PS50061"/>
    </source>
</evidence>
<gene>
    <name evidence="7" type="ORF">niasHT_000776</name>
</gene>
<dbReference type="InterPro" id="IPR036388">
    <property type="entry name" value="WH-like_DNA-bd_sf"/>
</dbReference>
<dbReference type="Gene3D" id="1.10.10.10">
    <property type="entry name" value="Winged helix-like DNA-binding domain superfamily/Winged helix DNA-binding domain"/>
    <property type="match status" value="1"/>
</dbReference>
<feature type="domain" description="ETS" evidence="5">
    <location>
        <begin position="457"/>
        <end position="540"/>
    </location>
</feature>
<feature type="compositionally biased region" description="Low complexity" evidence="4">
    <location>
        <begin position="393"/>
        <end position="426"/>
    </location>
</feature>
<evidence type="ECO:0008006" key="9">
    <source>
        <dbReference type="Google" id="ProtNLM"/>
    </source>
</evidence>
<reference evidence="7 8" key="1">
    <citation type="submission" date="2024-10" db="EMBL/GenBank/DDBJ databases">
        <authorList>
            <person name="Kim D."/>
        </authorList>
    </citation>
    <scope>NUCLEOTIDE SEQUENCE [LARGE SCALE GENOMIC DNA]</scope>
    <source>
        <strain evidence="7">BH-2024</strain>
    </source>
</reference>
<proteinExistence type="inferred from homology"/>
<dbReference type="SMART" id="SM00413">
    <property type="entry name" value="ETS"/>
    <property type="match status" value="1"/>
</dbReference>
<keyword evidence="3" id="KW-0539">Nucleus</keyword>
<evidence type="ECO:0000256" key="4">
    <source>
        <dbReference type="SAM" id="MobiDB-lite"/>
    </source>
</evidence>
<dbReference type="PANTHER" id="PTHR11849">
    <property type="entry name" value="ETS"/>
    <property type="match status" value="1"/>
</dbReference>
<dbReference type="SUPFAM" id="SSF46785">
    <property type="entry name" value="Winged helix' DNA-binding domain"/>
    <property type="match status" value="1"/>
</dbReference>
<comment type="caution">
    <text evidence="7">The sequence shown here is derived from an EMBL/GenBank/DDBJ whole genome shotgun (WGS) entry which is preliminary data.</text>
</comment>
<name>A0ABD2LNL8_9BILA</name>
<feature type="compositionally biased region" description="Basic and acidic residues" evidence="4">
    <location>
        <begin position="46"/>
        <end position="57"/>
    </location>
</feature>
<dbReference type="GO" id="GO:0005634">
    <property type="term" value="C:nucleus"/>
    <property type="evidence" value="ECO:0007669"/>
    <property type="project" value="UniProtKB-SubCell"/>
</dbReference>
<dbReference type="Gene3D" id="1.10.150.50">
    <property type="entry name" value="Transcription Factor, Ets-1"/>
    <property type="match status" value="1"/>
</dbReference>
<comment type="similarity">
    <text evidence="1 3">Belongs to the ETS family.</text>
</comment>
<comment type="subcellular location">
    <subcellularLocation>
        <location evidence="3">Nucleus</location>
    </subcellularLocation>
</comment>
<feature type="region of interest" description="Disordered" evidence="4">
    <location>
        <begin position="316"/>
        <end position="335"/>
    </location>
</feature>
<evidence type="ECO:0000259" key="6">
    <source>
        <dbReference type="PROSITE" id="PS51433"/>
    </source>
</evidence>
<dbReference type="Pfam" id="PF00178">
    <property type="entry name" value="Ets"/>
    <property type="match status" value="1"/>
</dbReference>
<dbReference type="AlphaFoldDB" id="A0ABD2LNL8"/>
<dbReference type="InterPro" id="IPR000418">
    <property type="entry name" value="Ets_dom"/>
</dbReference>
<dbReference type="InterPro" id="IPR003118">
    <property type="entry name" value="Pointed_dom"/>
</dbReference>
<dbReference type="Pfam" id="PF02198">
    <property type="entry name" value="SAM_PNT"/>
    <property type="match status" value="1"/>
</dbReference>
<dbReference type="PRINTS" id="PR00454">
    <property type="entry name" value="ETSDOMAIN"/>
</dbReference>
<dbReference type="PROSITE" id="PS00346">
    <property type="entry name" value="ETS_DOMAIN_2"/>
    <property type="match status" value="1"/>
</dbReference>